<keyword evidence="2" id="KW-1133">Transmembrane helix</keyword>
<evidence type="ECO:0000313" key="4">
    <source>
        <dbReference type="EMBL" id="PWF24224.1"/>
    </source>
</evidence>
<dbReference type="Proteomes" id="UP000245212">
    <property type="component" value="Unassembled WGS sequence"/>
</dbReference>
<feature type="region of interest" description="Disordered" evidence="1">
    <location>
        <begin position="26"/>
        <end position="71"/>
    </location>
</feature>
<dbReference type="Gene3D" id="3.10.450.240">
    <property type="match status" value="1"/>
</dbReference>
<gene>
    <name evidence="4" type="ORF">DD235_06195</name>
</gene>
<dbReference type="PANTHER" id="PTHR41542">
    <property type="entry name" value="BLL5807 PROTEIN"/>
    <property type="match status" value="1"/>
</dbReference>
<accession>A0A2V1JZB5</accession>
<sequence length="336" mass="35078">MLAVAVLAFSGTAMLSVSFDAEAQRMGRGGSAGRQSSNVMQQRQATTPPAANTQRQAGQQPAAANSAAGAASQQAARSGASRWLGPLAGIAAGLGLAALFSSLGLGGALAEFLSSALLIALIAFAGLFIWRRLRGASAQRPAAQGAAAGAGASGGAFGQGQFQQQGMWRDAQPAMPAAQPSAPAASTSSSPAFMSTAAEPAVGQGQDDWYIPADFDVPQFLQHAKSHFVQIQALWDRGDIEQLGDYMTEDLLAEMRHQLEQREGGNHTEVVLLNAELLGIENVPDGYLASVRYSGMLRDAPGAEAFRFEEVWNLYKGDDTGWLLAGIQQLDGEQSN</sequence>
<dbReference type="RefSeq" id="WP_109061501.1">
    <property type="nucleotide sequence ID" value="NZ_QETA01000002.1"/>
</dbReference>
<evidence type="ECO:0000256" key="1">
    <source>
        <dbReference type="SAM" id="MobiDB-lite"/>
    </source>
</evidence>
<dbReference type="Pfam" id="PF04280">
    <property type="entry name" value="Tim44"/>
    <property type="match status" value="1"/>
</dbReference>
<proteinExistence type="predicted"/>
<dbReference type="InterPro" id="IPR032710">
    <property type="entry name" value="NTF2-like_dom_sf"/>
</dbReference>
<reference evidence="5" key="1">
    <citation type="submission" date="2018-05" db="EMBL/GenBank/DDBJ databases">
        <authorList>
            <person name="Li Y."/>
        </authorList>
    </citation>
    <scope>NUCLEOTIDE SEQUENCE [LARGE SCALE GENOMIC DNA]</scope>
    <source>
        <strain evidence="5">3d-2-2</strain>
    </source>
</reference>
<dbReference type="EMBL" id="QETA01000002">
    <property type="protein sequence ID" value="PWF24224.1"/>
    <property type="molecule type" value="Genomic_DNA"/>
</dbReference>
<evidence type="ECO:0000256" key="2">
    <source>
        <dbReference type="SAM" id="Phobius"/>
    </source>
</evidence>
<feature type="compositionally biased region" description="Low complexity" evidence="1">
    <location>
        <begin position="56"/>
        <end position="71"/>
    </location>
</feature>
<dbReference type="SUPFAM" id="SSF54427">
    <property type="entry name" value="NTF2-like"/>
    <property type="match status" value="1"/>
</dbReference>
<dbReference type="PANTHER" id="PTHR41542:SF1">
    <property type="entry name" value="BLL5807 PROTEIN"/>
    <property type="match status" value="1"/>
</dbReference>
<dbReference type="AlphaFoldDB" id="A0A2V1JZB5"/>
<feature type="compositionally biased region" description="Polar residues" evidence="1">
    <location>
        <begin position="33"/>
        <end position="55"/>
    </location>
</feature>
<feature type="region of interest" description="Disordered" evidence="1">
    <location>
        <begin position="162"/>
        <end position="195"/>
    </location>
</feature>
<protein>
    <recommendedName>
        <fullName evidence="3">Tim44-like domain-containing protein</fullName>
    </recommendedName>
</protein>
<comment type="caution">
    <text evidence="4">The sequence shown here is derived from an EMBL/GenBank/DDBJ whole genome shotgun (WGS) entry which is preliminary data.</text>
</comment>
<dbReference type="SMART" id="SM00978">
    <property type="entry name" value="Tim44"/>
    <property type="match status" value="1"/>
</dbReference>
<organism evidence="4 5">
    <name type="scientific">Corticimicrobacter populi</name>
    <dbReference type="NCBI Taxonomy" id="2175229"/>
    <lineage>
        <taxon>Bacteria</taxon>
        <taxon>Pseudomonadati</taxon>
        <taxon>Pseudomonadota</taxon>
        <taxon>Betaproteobacteria</taxon>
        <taxon>Burkholderiales</taxon>
        <taxon>Alcaligenaceae</taxon>
        <taxon>Corticimicrobacter</taxon>
    </lineage>
</organism>
<dbReference type="InterPro" id="IPR007379">
    <property type="entry name" value="Tim44-like_dom"/>
</dbReference>
<name>A0A2V1JZB5_9BURK</name>
<keyword evidence="2" id="KW-0472">Membrane</keyword>
<keyword evidence="2" id="KW-0812">Transmembrane</keyword>
<feature type="transmembrane region" description="Helical" evidence="2">
    <location>
        <begin position="83"/>
        <end position="105"/>
    </location>
</feature>
<feature type="domain" description="Tim44-like" evidence="3">
    <location>
        <begin position="202"/>
        <end position="329"/>
    </location>
</feature>
<evidence type="ECO:0000313" key="5">
    <source>
        <dbReference type="Proteomes" id="UP000245212"/>
    </source>
</evidence>
<keyword evidence="5" id="KW-1185">Reference proteome</keyword>
<evidence type="ECO:0000259" key="3">
    <source>
        <dbReference type="SMART" id="SM00978"/>
    </source>
</evidence>
<feature type="transmembrane region" description="Helical" evidence="2">
    <location>
        <begin position="112"/>
        <end position="130"/>
    </location>
</feature>